<evidence type="ECO:0000256" key="4">
    <source>
        <dbReference type="ARBA" id="ARBA00016014"/>
    </source>
</evidence>
<evidence type="ECO:0000313" key="12">
    <source>
        <dbReference type="Proteomes" id="UP000320547"/>
    </source>
</evidence>
<gene>
    <name evidence="8" type="primary">fmt</name>
    <name evidence="11" type="ORF">JN10_1175</name>
</gene>
<dbReference type="PROSITE" id="PS00373">
    <property type="entry name" value="GART"/>
    <property type="match status" value="1"/>
</dbReference>
<evidence type="ECO:0000259" key="10">
    <source>
        <dbReference type="Pfam" id="PF02911"/>
    </source>
</evidence>
<dbReference type="InterPro" id="IPR036477">
    <property type="entry name" value="Formyl_transf_N_sf"/>
</dbReference>
<dbReference type="EC" id="2.1.2.9" evidence="3 8"/>
<keyword evidence="6 8" id="KW-0648">Protein biosynthesis</keyword>
<evidence type="ECO:0000256" key="2">
    <source>
        <dbReference type="ARBA" id="ARBA00010699"/>
    </source>
</evidence>
<dbReference type="EMBL" id="VLLK01000001">
    <property type="protein sequence ID" value="TWJ09538.1"/>
    <property type="molecule type" value="Genomic_DNA"/>
</dbReference>
<feature type="domain" description="Formyl transferase N-terminal" evidence="9">
    <location>
        <begin position="5"/>
        <end position="182"/>
    </location>
</feature>
<dbReference type="SUPFAM" id="SSF53328">
    <property type="entry name" value="Formyltransferase"/>
    <property type="match status" value="1"/>
</dbReference>
<accession>A0A562UVF4</accession>
<organism evidence="11 12">
    <name type="scientific">Altererythrobacter ishigakiensis</name>
    <dbReference type="NCBI Taxonomy" id="476157"/>
    <lineage>
        <taxon>Bacteria</taxon>
        <taxon>Pseudomonadati</taxon>
        <taxon>Pseudomonadota</taxon>
        <taxon>Alphaproteobacteria</taxon>
        <taxon>Sphingomonadales</taxon>
        <taxon>Erythrobacteraceae</taxon>
        <taxon>Altererythrobacter</taxon>
    </lineage>
</organism>
<evidence type="ECO:0000259" key="9">
    <source>
        <dbReference type="Pfam" id="PF00551"/>
    </source>
</evidence>
<keyword evidence="5 8" id="KW-0808">Transferase</keyword>
<evidence type="ECO:0000256" key="5">
    <source>
        <dbReference type="ARBA" id="ARBA00022679"/>
    </source>
</evidence>
<dbReference type="NCBIfam" id="TIGR00460">
    <property type="entry name" value="fmt"/>
    <property type="match status" value="1"/>
</dbReference>
<dbReference type="InterPro" id="IPR001555">
    <property type="entry name" value="GART_AS"/>
</dbReference>
<evidence type="ECO:0000256" key="1">
    <source>
        <dbReference type="ARBA" id="ARBA00002606"/>
    </source>
</evidence>
<dbReference type="AlphaFoldDB" id="A0A562UVF4"/>
<keyword evidence="12" id="KW-1185">Reference proteome</keyword>
<dbReference type="GO" id="GO:0005829">
    <property type="term" value="C:cytosol"/>
    <property type="evidence" value="ECO:0007669"/>
    <property type="project" value="TreeGrafter"/>
</dbReference>
<dbReference type="InterPro" id="IPR002376">
    <property type="entry name" value="Formyl_transf_N"/>
</dbReference>
<dbReference type="Pfam" id="PF00551">
    <property type="entry name" value="Formyl_trans_N"/>
    <property type="match status" value="1"/>
</dbReference>
<feature type="binding site" evidence="8">
    <location>
        <begin position="113"/>
        <end position="116"/>
    </location>
    <ligand>
        <name>(6S)-5,6,7,8-tetrahydrofolate</name>
        <dbReference type="ChEBI" id="CHEBI:57453"/>
    </ligand>
</feature>
<dbReference type="SUPFAM" id="SSF50486">
    <property type="entry name" value="FMT C-terminal domain-like"/>
    <property type="match status" value="1"/>
</dbReference>
<dbReference type="Pfam" id="PF02911">
    <property type="entry name" value="Formyl_trans_C"/>
    <property type="match status" value="1"/>
</dbReference>
<evidence type="ECO:0000256" key="8">
    <source>
        <dbReference type="HAMAP-Rule" id="MF_00182"/>
    </source>
</evidence>
<dbReference type="Gene3D" id="3.10.25.10">
    <property type="entry name" value="Formyl transferase, C-terminal domain"/>
    <property type="match status" value="1"/>
</dbReference>
<evidence type="ECO:0000256" key="3">
    <source>
        <dbReference type="ARBA" id="ARBA00012261"/>
    </source>
</evidence>
<evidence type="ECO:0000256" key="7">
    <source>
        <dbReference type="ARBA" id="ARBA00048558"/>
    </source>
</evidence>
<dbReference type="InterPro" id="IPR037022">
    <property type="entry name" value="Formyl_trans_C_sf"/>
</dbReference>
<dbReference type="CDD" id="cd08704">
    <property type="entry name" value="Met_tRNA_FMT_C"/>
    <property type="match status" value="1"/>
</dbReference>
<dbReference type="PANTHER" id="PTHR11138">
    <property type="entry name" value="METHIONYL-TRNA FORMYLTRANSFERASE"/>
    <property type="match status" value="1"/>
</dbReference>
<name>A0A562UVF4_9SPHN</name>
<protein>
    <recommendedName>
        <fullName evidence="4 8">Methionyl-tRNA formyltransferase</fullName>
        <ecNumber evidence="3 8">2.1.2.9</ecNumber>
    </recommendedName>
</protein>
<dbReference type="STRING" id="476157.GCA_001663155_02178"/>
<dbReference type="PANTHER" id="PTHR11138:SF5">
    <property type="entry name" value="METHIONYL-TRNA FORMYLTRANSFERASE, MITOCHONDRIAL"/>
    <property type="match status" value="1"/>
</dbReference>
<dbReference type="CDD" id="cd08646">
    <property type="entry name" value="FMT_core_Met-tRNA-FMT_N"/>
    <property type="match status" value="1"/>
</dbReference>
<dbReference type="InterPro" id="IPR044135">
    <property type="entry name" value="Met-tRNA-FMT_C"/>
</dbReference>
<dbReference type="GO" id="GO:0004479">
    <property type="term" value="F:methionyl-tRNA formyltransferase activity"/>
    <property type="evidence" value="ECO:0007669"/>
    <property type="project" value="UniProtKB-UniRule"/>
</dbReference>
<comment type="catalytic activity">
    <reaction evidence="7 8">
        <text>L-methionyl-tRNA(fMet) + (6R)-10-formyltetrahydrofolate = N-formyl-L-methionyl-tRNA(fMet) + (6S)-5,6,7,8-tetrahydrofolate + H(+)</text>
        <dbReference type="Rhea" id="RHEA:24380"/>
        <dbReference type="Rhea" id="RHEA-COMP:9952"/>
        <dbReference type="Rhea" id="RHEA-COMP:9953"/>
        <dbReference type="ChEBI" id="CHEBI:15378"/>
        <dbReference type="ChEBI" id="CHEBI:57453"/>
        <dbReference type="ChEBI" id="CHEBI:78530"/>
        <dbReference type="ChEBI" id="CHEBI:78844"/>
        <dbReference type="ChEBI" id="CHEBI:195366"/>
        <dbReference type="EC" id="2.1.2.9"/>
    </reaction>
</comment>
<evidence type="ECO:0000313" key="11">
    <source>
        <dbReference type="EMBL" id="TWJ09538.1"/>
    </source>
</evidence>
<dbReference type="InterPro" id="IPR005793">
    <property type="entry name" value="Formyl_trans_C"/>
</dbReference>
<dbReference type="InterPro" id="IPR041711">
    <property type="entry name" value="Met-tRNA-FMT_N"/>
</dbReference>
<sequence>MRPKMKIAFMGTPDFAVPALVACHEAGHDVVCVYTQPPRPAGRGKKLQPSPVQRKAEELGIEVRYPTSLKNEEAQAEFAALQADVAVVAAYGLILPQAILDAPTHGCLNIHASILPRWRGAAPIHRAILAGDEETGVTIMQMEAGLDTGPMLAKVMTPINAKTTGELTEELANLGANAMVGVLNDLEHLAGIPQDDDAATYAPKIDKAEARIDWSKPAEEIERLARGLAPFPGAWFESDGERLKLLRAELAEGSGKSGEVLNEDFTIACGSGAIRPLRLQRAGKPAMDREDFLRGNPVVQGITLP</sequence>
<dbReference type="InterPro" id="IPR005794">
    <property type="entry name" value="Fmt"/>
</dbReference>
<evidence type="ECO:0000256" key="6">
    <source>
        <dbReference type="ARBA" id="ARBA00022917"/>
    </source>
</evidence>
<comment type="similarity">
    <text evidence="2 8">Belongs to the Fmt family.</text>
</comment>
<dbReference type="Gene3D" id="3.40.50.170">
    <property type="entry name" value="Formyl transferase, N-terminal domain"/>
    <property type="match status" value="1"/>
</dbReference>
<proteinExistence type="inferred from homology"/>
<comment type="function">
    <text evidence="1 8">Attaches a formyl group to the free amino group of methionyl-tRNA(fMet). The formyl group appears to play a dual role in the initiator identity of N-formylmethionyl-tRNA by promoting its recognition by IF2 and preventing the misappropriation of this tRNA by the elongation apparatus.</text>
</comment>
<feature type="domain" description="Formyl transferase C-terminal" evidence="10">
    <location>
        <begin position="204"/>
        <end position="296"/>
    </location>
</feature>
<dbReference type="InterPro" id="IPR011034">
    <property type="entry name" value="Formyl_transferase-like_C_sf"/>
</dbReference>
<dbReference type="Proteomes" id="UP000320547">
    <property type="component" value="Unassembled WGS sequence"/>
</dbReference>
<reference evidence="11 12" key="1">
    <citation type="submission" date="2019-07" db="EMBL/GenBank/DDBJ databases">
        <title>Genomic Encyclopedia of Archaeal and Bacterial Type Strains, Phase II (KMG-II): from individual species to whole genera.</title>
        <authorList>
            <person name="Goeker M."/>
        </authorList>
    </citation>
    <scope>NUCLEOTIDE SEQUENCE [LARGE SCALE GENOMIC DNA]</scope>
    <source>
        <strain evidence="11 12">ATCC BAA-2084</strain>
    </source>
</reference>
<comment type="caution">
    <text evidence="11">The sequence shown here is derived from an EMBL/GenBank/DDBJ whole genome shotgun (WGS) entry which is preliminary data.</text>
</comment>
<dbReference type="HAMAP" id="MF_00182">
    <property type="entry name" value="Formyl_trans"/>
    <property type="match status" value="1"/>
</dbReference>